<dbReference type="Proteomes" id="UP000262712">
    <property type="component" value="Chromosome"/>
</dbReference>
<dbReference type="Gene3D" id="3.40.50.150">
    <property type="entry name" value="Vaccinia Virus protein VP39"/>
    <property type="match status" value="1"/>
</dbReference>
<dbReference type="RefSeq" id="WP_099343052.1">
    <property type="nucleotide sequence ID" value="NZ_CP032098.1"/>
</dbReference>
<gene>
    <name evidence="1" type="ORF">AMOL_0066</name>
    <name evidence="2" type="ORF">CPU12_10400</name>
</gene>
<name>A0A2G1DG39_9BACT</name>
<organism evidence="2 3">
    <name type="scientific">Malaciobacter molluscorum LMG 25693</name>
    <dbReference type="NCBI Taxonomy" id="870501"/>
    <lineage>
        <taxon>Bacteria</taxon>
        <taxon>Pseudomonadati</taxon>
        <taxon>Campylobacterota</taxon>
        <taxon>Epsilonproteobacteria</taxon>
        <taxon>Campylobacterales</taxon>
        <taxon>Arcobacteraceae</taxon>
        <taxon>Malaciobacter</taxon>
    </lineage>
</organism>
<dbReference type="EMBL" id="CP032098">
    <property type="protein sequence ID" value="AXX91106.1"/>
    <property type="molecule type" value="Genomic_DNA"/>
</dbReference>
<evidence type="ECO:0000313" key="2">
    <source>
        <dbReference type="EMBL" id="PHO17447.1"/>
    </source>
</evidence>
<dbReference type="GO" id="GO:0032259">
    <property type="term" value="P:methylation"/>
    <property type="evidence" value="ECO:0007669"/>
    <property type="project" value="UniProtKB-KW"/>
</dbReference>
<sequence>MQIDNHIFYKEALKEYGITARGVHWNSQFSQYVRFEVITKFINNIKESSIADAGCGFAEYLKFLHNKDQLPKDYIGIDRENYMLEISKERFPSYDFLQINIVKDEKLPKKDYYICSGAMNLLNQEDVYTFIFKCFSSSRKAFIFNYLKNETFVNVPKSNIINFCKKISRNIQIDEKYLNNDFTICLNK</sequence>
<keyword evidence="1" id="KW-0808">Transferase</keyword>
<reference evidence="2 3" key="1">
    <citation type="submission" date="2017-09" db="EMBL/GenBank/DDBJ databases">
        <title>Arcobacter canalis sp. nov., a new species isolated from a water canal contaminated with urban sewage.</title>
        <authorList>
            <person name="Perez-Cataluna A."/>
            <person name="Salas-Masso N."/>
            <person name="Figueras M.J."/>
        </authorList>
    </citation>
    <scope>NUCLEOTIDE SEQUENCE [LARGE SCALE GENOMIC DNA]</scope>
    <source>
        <strain evidence="2 3">F98-3</strain>
    </source>
</reference>
<dbReference type="AlphaFoldDB" id="A0A2G1DG39"/>
<dbReference type="KEGG" id="amol:AMOL_0066"/>
<dbReference type="Proteomes" id="UP000221222">
    <property type="component" value="Unassembled WGS sequence"/>
</dbReference>
<evidence type="ECO:0000313" key="3">
    <source>
        <dbReference type="Proteomes" id="UP000221222"/>
    </source>
</evidence>
<dbReference type="GO" id="GO:0008168">
    <property type="term" value="F:methyltransferase activity"/>
    <property type="evidence" value="ECO:0007669"/>
    <property type="project" value="UniProtKB-KW"/>
</dbReference>
<keyword evidence="1" id="KW-0489">Methyltransferase</keyword>
<dbReference type="SUPFAM" id="SSF53335">
    <property type="entry name" value="S-adenosyl-L-methionine-dependent methyltransferases"/>
    <property type="match status" value="1"/>
</dbReference>
<protein>
    <submittedName>
        <fullName evidence="1">Methyltransferase</fullName>
    </submittedName>
</protein>
<dbReference type="EMBL" id="NXFY01000017">
    <property type="protein sequence ID" value="PHO17447.1"/>
    <property type="molecule type" value="Genomic_DNA"/>
</dbReference>
<evidence type="ECO:0000313" key="4">
    <source>
        <dbReference type="Proteomes" id="UP000262712"/>
    </source>
</evidence>
<reference evidence="1 4" key="2">
    <citation type="submission" date="2018-08" db="EMBL/GenBank/DDBJ databases">
        <title>Complete genome of the Arcobacter molluscorum type strain LMG 25693.</title>
        <authorList>
            <person name="Miller W.G."/>
            <person name="Yee E."/>
            <person name="Bono J.L."/>
        </authorList>
    </citation>
    <scope>NUCLEOTIDE SEQUENCE [LARGE SCALE GENOMIC DNA]</scope>
    <source>
        <strain evidence="1 4">CECT 7696</strain>
    </source>
</reference>
<evidence type="ECO:0000313" key="1">
    <source>
        <dbReference type="EMBL" id="AXX91106.1"/>
    </source>
</evidence>
<accession>A0A2G1DG39</accession>
<proteinExistence type="predicted"/>
<keyword evidence="3" id="KW-1185">Reference proteome</keyword>
<dbReference type="InterPro" id="IPR029063">
    <property type="entry name" value="SAM-dependent_MTases_sf"/>
</dbReference>